<reference evidence="9 10" key="1">
    <citation type="submission" date="2020-04" db="EMBL/GenBank/DDBJ databases">
        <title>MicrobeNet Type strains.</title>
        <authorList>
            <person name="Nicholson A.C."/>
        </authorList>
    </citation>
    <scope>NUCLEOTIDE SEQUENCE [LARGE SCALE GENOMIC DNA]</scope>
    <source>
        <strain evidence="9 10">ATCC BAA-14</strain>
    </source>
</reference>
<name>A0A846WRR2_9ACTN</name>
<comment type="subcellular location">
    <subcellularLocation>
        <location evidence="1 7">Cell membrane</location>
        <topology evidence="1 7">Multi-pass membrane protein</topology>
    </subcellularLocation>
</comment>
<feature type="domain" description="VTT" evidence="8">
    <location>
        <begin position="42"/>
        <end position="166"/>
    </location>
</feature>
<dbReference type="InterPro" id="IPR032818">
    <property type="entry name" value="DedA-like"/>
</dbReference>
<evidence type="ECO:0000256" key="2">
    <source>
        <dbReference type="ARBA" id="ARBA00010792"/>
    </source>
</evidence>
<dbReference type="Pfam" id="PF09335">
    <property type="entry name" value="VTT_dom"/>
    <property type="match status" value="1"/>
</dbReference>
<feature type="transmembrane region" description="Helical" evidence="7">
    <location>
        <begin position="143"/>
        <end position="168"/>
    </location>
</feature>
<keyword evidence="5 7" id="KW-1133">Transmembrane helix</keyword>
<comment type="caution">
    <text evidence="9">The sequence shown here is derived from an EMBL/GenBank/DDBJ whole genome shotgun (WGS) entry which is preliminary data.</text>
</comment>
<evidence type="ECO:0000256" key="5">
    <source>
        <dbReference type="ARBA" id="ARBA00022989"/>
    </source>
</evidence>
<sequence>MHAFADWLIGVIESVPSWAVYLIAAGIVYLETALLIAGLVMPSEAVLLAAGVAAAVGSTNIAWLVVVVVLCAVAGDATGYWLGRVGGQRLKESGLGRRFGEQRWDNAQQRLERSGLLVVGTGRWVGYVRTIVPRMAGISRMSFVRFGIADAIGALTWASAVLLAGYFAGAVLGATILLYAVIALVGVVAAFYGVSWAVHRWHRGDIG</sequence>
<dbReference type="PANTHER" id="PTHR30353:SF0">
    <property type="entry name" value="TRANSMEMBRANE PROTEIN"/>
    <property type="match status" value="1"/>
</dbReference>
<dbReference type="EMBL" id="JAAXPC010000016">
    <property type="protein sequence ID" value="NKY04262.1"/>
    <property type="molecule type" value="Genomic_DNA"/>
</dbReference>
<dbReference type="PANTHER" id="PTHR30353">
    <property type="entry name" value="INNER MEMBRANE PROTEIN DEDA-RELATED"/>
    <property type="match status" value="1"/>
</dbReference>
<dbReference type="RefSeq" id="WP_006368586.1">
    <property type="nucleotide sequence ID" value="NZ_CP073075.1"/>
</dbReference>
<comment type="similarity">
    <text evidence="2 7">Belongs to the DedA family.</text>
</comment>
<dbReference type="GO" id="GO:0005886">
    <property type="term" value="C:plasma membrane"/>
    <property type="evidence" value="ECO:0007669"/>
    <property type="project" value="UniProtKB-SubCell"/>
</dbReference>
<feature type="transmembrane region" description="Helical" evidence="7">
    <location>
        <begin position="174"/>
        <end position="194"/>
    </location>
</feature>
<evidence type="ECO:0000256" key="1">
    <source>
        <dbReference type="ARBA" id="ARBA00004651"/>
    </source>
</evidence>
<dbReference type="Proteomes" id="UP000563898">
    <property type="component" value="Unassembled WGS sequence"/>
</dbReference>
<gene>
    <name evidence="9" type="ORF">HGA05_22090</name>
</gene>
<evidence type="ECO:0000256" key="3">
    <source>
        <dbReference type="ARBA" id="ARBA00022475"/>
    </source>
</evidence>
<proteinExistence type="inferred from homology"/>
<evidence type="ECO:0000256" key="6">
    <source>
        <dbReference type="ARBA" id="ARBA00023136"/>
    </source>
</evidence>
<feature type="transmembrane region" description="Helical" evidence="7">
    <location>
        <begin position="61"/>
        <end position="82"/>
    </location>
</feature>
<evidence type="ECO:0000256" key="7">
    <source>
        <dbReference type="RuleBase" id="RU367016"/>
    </source>
</evidence>
<keyword evidence="4 7" id="KW-0812">Transmembrane</keyword>
<evidence type="ECO:0000259" key="8">
    <source>
        <dbReference type="Pfam" id="PF09335"/>
    </source>
</evidence>
<evidence type="ECO:0000313" key="10">
    <source>
        <dbReference type="Proteomes" id="UP000563898"/>
    </source>
</evidence>
<dbReference type="InterPro" id="IPR032816">
    <property type="entry name" value="VTT_dom"/>
</dbReference>
<keyword evidence="3 7" id="KW-1003">Cell membrane</keyword>
<evidence type="ECO:0000313" key="9">
    <source>
        <dbReference type="EMBL" id="NKY04262.1"/>
    </source>
</evidence>
<evidence type="ECO:0000256" key="4">
    <source>
        <dbReference type="ARBA" id="ARBA00022692"/>
    </source>
</evidence>
<protein>
    <submittedName>
        <fullName evidence="9">DedA family protein</fullName>
    </submittedName>
</protein>
<keyword evidence="6 7" id="KW-0472">Membrane</keyword>
<dbReference type="GeneID" id="90161980"/>
<accession>A0A846WRR2</accession>
<dbReference type="AlphaFoldDB" id="A0A846WRR2"/>
<dbReference type="OMA" id="MHAFADW"/>
<feature type="transmembrane region" description="Helical" evidence="7">
    <location>
        <begin position="18"/>
        <end position="41"/>
    </location>
</feature>
<organism evidence="9 10">
    <name type="scientific">Gordonia polyisoprenivorans</name>
    <dbReference type="NCBI Taxonomy" id="84595"/>
    <lineage>
        <taxon>Bacteria</taxon>
        <taxon>Bacillati</taxon>
        <taxon>Actinomycetota</taxon>
        <taxon>Actinomycetes</taxon>
        <taxon>Mycobacteriales</taxon>
        <taxon>Gordoniaceae</taxon>
        <taxon>Gordonia</taxon>
    </lineage>
</organism>